<dbReference type="InterPro" id="IPR051082">
    <property type="entry name" value="Pentapeptide-BTB/POZ_domain"/>
</dbReference>
<feature type="compositionally biased region" description="Low complexity" evidence="1">
    <location>
        <begin position="63"/>
        <end position="82"/>
    </location>
</feature>
<proteinExistence type="predicted"/>
<feature type="region of interest" description="Disordered" evidence="1">
    <location>
        <begin position="23"/>
        <end position="99"/>
    </location>
</feature>
<dbReference type="EMBL" id="FLQS01000008">
    <property type="protein sequence ID" value="SBS73118.1"/>
    <property type="molecule type" value="Genomic_DNA"/>
</dbReference>
<name>A0A1Y5PB40_9MYCO</name>
<protein>
    <recommendedName>
        <fullName evidence="3">Pentapeptide repeat protein</fullName>
    </recommendedName>
</protein>
<sequence length="709" mass="73670">MGAAVFAAGLSLSAPHVVGIAAADSPDTGSVSAGPVSKTSVARSARKAQPPHSSPSTQPPANGPRARPSSAPSAAKSLPSAPTRATSARVPIDPTQTTQPAPVTTAVAVVPPRSPVACESCSAITAFPGEHRIVAALGHAFNSVANFLSRLPANPVTDFLEGGLLLLRRNFFPFLTQGPECVADKSCFGADLTAADLSGKDLTGVNFTRAALTGADLSGANLTDALMSYANLSGADLQNATLTGVTWHRATCPDGNKSSGGCSAAASSPSITIHNSSGQTIWVYNLPTSGDYSIPAGFQPVEVQAGDTTKVSLALGTAPAGSPENRIYIVQGTAGFTLPVSSPGGVDAFNPTAPSAGNSFQNYSFLEYNYYAANGGYQYTIDTSYIDEWSLPMQMQFHLNGATWSGAQDGKTYGFHDFDTVVSQLTAAGGPYADLVWSGTTPWSPYPPSSVSRIIGPDKVWAQQSTEPADNINMNTSGWVPASYQDFVQYGSSGTTYPYAYNGTQLSSEGNFAFWKDSVSGPASTPYPIALRTSAVLDGYPADANGVYGFFTYPNDETAGQFTNIPDAVSLDVYVFGTADGITDSVISGGRWVYSSSSPLHGTDATDTYILDHGFTTGDDAPLVDAHKTDHDIVVIDKAALEGATSSSVDIVDSAQFVGGGANYTSQFVYERSTGYLYYDRDPGLPGYTAVLANLSGSSIDPSSSVFVL</sequence>
<accession>A0A1Y5PB40</accession>
<organism evidence="2">
    <name type="scientific">uncultured Mycobacterium sp</name>
    <dbReference type="NCBI Taxonomy" id="171292"/>
    <lineage>
        <taxon>Bacteria</taxon>
        <taxon>Bacillati</taxon>
        <taxon>Actinomycetota</taxon>
        <taxon>Actinomycetes</taxon>
        <taxon>Mycobacteriales</taxon>
        <taxon>Mycobacteriaceae</taxon>
        <taxon>Mycobacterium</taxon>
        <taxon>environmental samples</taxon>
    </lineage>
</organism>
<reference evidence="2" key="1">
    <citation type="submission" date="2016-03" db="EMBL/GenBank/DDBJ databases">
        <authorList>
            <person name="Ploux O."/>
        </authorList>
    </citation>
    <scope>NUCLEOTIDE SEQUENCE</scope>
    <source>
        <strain evidence="2">UC10</strain>
    </source>
</reference>
<dbReference type="PANTHER" id="PTHR14136">
    <property type="entry name" value="BTB_POZ DOMAIN-CONTAINING PROTEIN KCTD9"/>
    <property type="match status" value="1"/>
</dbReference>
<dbReference type="InterPro" id="IPR001646">
    <property type="entry name" value="5peptide_repeat"/>
</dbReference>
<dbReference type="Pfam" id="PF00805">
    <property type="entry name" value="Pentapeptide"/>
    <property type="match status" value="1"/>
</dbReference>
<dbReference type="PANTHER" id="PTHR14136:SF17">
    <property type="entry name" value="BTB_POZ DOMAIN-CONTAINING PROTEIN KCTD9"/>
    <property type="match status" value="1"/>
</dbReference>
<evidence type="ECO:0008006" key="3">
    <source>
        <dbReference type="Google" id="ProtNLM"/>
    </source>
</evidence>
<evidence type="ECO:0000313" key="2">
    <source>
        <dbReference type="EMBL" id="SBS73118.1"/>
    </source>
</evidence>
<dbReference type="SUPFAM" id="SSF141571">
    <property type="entry name" value="Pentapeptide repeat-like"/>
    <property type="match status" value="1"/>
</dbReference>
<evidence type="ECO:0000256" key="1">
    <source>
        <dbReference type="SAM" id="MobiDB-lite"/>
    </source>
</evidence>
<dbReference type="AlphaFoldDB" id="A0A1Y5PB40"/>
<feature type="compositionally biased region" description="Polar residues" evidence="1">
    <location>
        <begin position="27"/>
        <end position="42"/>
    </location>
</feature>
<gene>
    <name evidence="2" type="ORF">MHPYR_160005</name>
</gene>
<dbReference type="Gene3D" id="2.160.20.80">
    <property type="entry name" value="E3 ubiquitin-protein ligase SopA"/>
    <property type="match status" value="1"/>
</dbReference>